<evidence type="ECO:0008006" key="4">
    <source>
        <dbReference type="Google" id="ProtNLM"/>
    </source>
</evidence>
<dbReference type="PANTHER" id="PTHR11761:SF3">
    <property type="entry name" value="LARGE RIBOSOMAL SUBUNIT PROTEIN UL14M"/>
    <property type="match status" value="1"/>
</dbReference>
<dbReference type="GO" id="GO:0005762">
    <property type="term" value="C:mitochondrial large ribosomal subunit"/>
    <property type="evidence" value="ECO:0007669"/>
    <property type="project" value="TreeGrafter"/>
</dbReference>
<evidence type="ECO:0000313" key="3">
    <source>
        <dbReference type="Proteomes" id="UP000886885"/>
    </source>
</evidence>
<keyword evidence="1" id="KW-0689">Ribosomal protein</keyword>
<comment type="similarity">
    <text evidence="1">Belongs to the universal ribosomal protein uL14 family.</text>
</comment>
<dbReference type="GO" id="GO:0070180">
    <property type="term" value="F:large ribosomal subunit rRNA binding"/>
    <property type="evidence" value="ECO:0007669"/>
    <property type="project" value="TreeGrafter"/>
</dbReference>
<organism evidence="2 3">
    <name type="scientific">Populus tomentosa</name>
    <name type="common">Chinese white poplar</name>
    <dbReference type="NCBI Taxonomy" id="118781"/>
    <lineage>
        <taxon>Eukaryota</taxon>
        <taxon>Viridiplantae</taxon>
        <taxon>Streptophyta</taxon>
        <taxon>Embryophyta</taxon>
        <taxon>Tracheophyta</taxon>
        <taxon>Spermatophyta</taxon>
        <taxon>Magnoliopsida</taxon>
        <taxon>eudicotyledons</taxon>
        <taxon>Gunneridae</taxon>
        <taxon>Pentapetalae</taxon>
        <taxon>rosids</taxon>
        <taxon>fabids</taxon>
        <taxon>Malpighiales</taxon>
        <taxon>Salicaceae</taxon>
        <taxon>Saliceae</taxon>
        <taxon>Populus</taxon>
    </lineage>
</organism>
<comment type="caution">
    <text evidence="2">The sequence shown here is derived from an EMBL/GenBank/DDBJ whole genome shotgun (WGS) entry which is preliminary data.</text>
</comment>
<gene>
    <name evidence="2" type="ORF">POTOM_001124</name>
</gene>
<dbReference type="SMART" id="SM01374">
    <property type="entry name" value="Ribosomal_L14"/>
    <property type="match status" value="1"/>
</dbReference>
<keyword evidence="1" id="KW-0687">Ribonucleoprotein</keyword>
<protein>
    <recommendedName>
        <fullName evidence="4">50S ribosomal protein L14</fullName>
    </recommendedName>
</protein>
<evidence type="ECO:0000313" key="2">
    <source>
        <dbReference type="EMBL" id="KAG6791987.1"/>
    </source>
</evidence>
<reference evidence="2" key="1">
    <citation type="journal article" date="2020" name="bioRxiv">
        <title>Hybrid origin of Populus tomentosa Carr. identified through genome sequencing and phylogenomic analysis.</title>
        <authorList>
            <person name="An X."/>
            <person name="Gao K."/>
            <person name="Chen Z."/>
            <person name="Li J."/>
            <person name="Yang X."/>
            <person name="Yang X."/>
            <person name="Zhou J."/>
            <person name="Guo T."/>
            <person name="Zhao T."/>
            <person name="Huang S."/>
            <person name="Miao D."/>
            <person name="Khan W.U."/>
            <person name="Rao P."/>
            <person name="Ye M."/>
            <person name="Lei B."/>
            <person name="Liao W."/>
            <person name="Wang J."/>
            <person name="Ji L."/>
            <person name="Li Y."/>
            <person name="Guo B."/>
            <person name="Mustafa N.S."/>
            <person name="Li S."/>
            <person name="Yun Q."/>
            <person name="Keller S.R."/>
            <person name="Mao J."/>
            <person name="Zhang R."/>
            <person name="Strauss S.H."/>
        </authorList>
    </citation>
    <scope>NUCLEOTIDE SEQUENCE</scope>
    <source>
        <strain evidence="2">GM15</strain>
        <tissue evidence="2">Leaf</tissue>
    </source>
</reference>
<dbReference type="OrthoDB" id="274765at2759"/>
<dbReference type="HAMAP" id="MF_01367">
    <property type="entry name" value="Ribosomal_uL14"/>
    <property type="match status" value="1"/>
</dbReference>
<dbReference type="AlphaFoldDB" id="A0A8X8IVL5"/>
<accession>A0A8X8IVL5</accession>
<keyword evidence="3" id="KW-1185">Reference proteome</keyword>
<name>A0A8X8IVL5_POPTO</name>
<dbReference type="PANTHER" id="PTHR11761">
    <property type="entry name" value="50S/60S RIBOSOMAL PROTEIN L14/L23"/>
    <property type="match status" value="1"/>
</dbReference>
<dbReference type="GO" id="GO:0003735">
    <property type="term" value="F:structural constituent of ribosome"/>
    <property type="evidence" value="ECO:0007669"/>
    <property type="project" value="InterPro"/>
</dbReference>
<dbReference type="EMBL" id="JAAWWB010000001">
    <property type="protein sequence ID" value="KAG6791987.1"/>
    <property type="molecule type" value="Genomic_DNA"/>
</dbReference>
<sequence>MAASLVSISSRRFLTTLAELDIGSFDSGDFTFKFMLKESSYLQLKGSSSSLGRVHLKLVDETITCLPVNLLDHFFVYFDLIKCSFLYCGSLRNCEGKKGDVHATFEGEVARLVDTIIASVKVAIPIGKVKKGKVVSRVAVHAAIHRGRFDGIEVKFDDNAVVIIDKEGQPKGSRVFGPVPHELRKKRHGKTLALADHIA</sequence>
<evidence type="ECO:0000256" key="1">
    <source>
        <dbReference type="RuleBase" id="RU003949"/>
    </source>
</evidence>
<dbReference type="InterPro" id="IPR000218">
    <property type="entry name" value="Ribosomal_uL14"/>
</dbReference>
<dbReference type="CDD" id="cd00337">
    <property type="entry name" value="Ribosomal_uL14"/>
    <property type="match status" value="1"/>
</dbReference>
<dbReference type="GO" id="GO:0006412">
    <property type="term" value="P:translation"/>
    <property type="evidence" value="ECO:0007669"/>
    <property type="project" value="InterPro"/>
</dbReference>
<proteinExistence type="inferred from homology"/>
<dbReference type="Pfam" id="PF00238">
    <property type="entry name" value="Ribosomal_L14"/>
    <property type="match status" value="1"/>
</dbReference>
<dbReference type="Proteomes" id="UP000886885">
    <property type="component" value="Chromosome 1A"/>
</dbReference>